<feature type="region of interest" description="Disordered" evidence="6">
    <location>
        <begin position="793"/>
        <end position="814"/>
    </location>
</feature>
<name>A0A8H4W7E1_9HELO</name>
<protein>
    <recommendedName>
        <fullName evidence="4">amidase</fullName>
        <ecNumber evidence="4">3.5.1.4</ecNumber>
    </recommendedName>
</protein>
<feature type="transmembrane region" description="Helical" evidence="7">
    <location>
        <begin position="600"/>
        <end position="624"/>
    </location>
</feature>
<comment type="caution">
    <text evidence="9">The sequence shown here is derived from an EMBL/GenBank/DDBJ whole genome shotgun (WGS) entry which is preliminary data.</text>
</comment>
<dbReference type="InterPro" id="IPR036928">
    <property type="entry name" value="AS_sf"/>
</dbReference>
<feature type="transmembrane region" description="Helical" evidence="7">
    <location>
        <begin position="754"/>
        <end position="775"/>
    </location>
</feature>
<keyword evidence="7" id="KW-1133">Transmembrane helix</keyword>
<comment type="catalytic activity">
    <reaction evidence="1">
        <text>a monocarboxylic acid amide + H2O = a monocarboxylate + NH4(+)</text>
        <dbReference type="Rhea" id="RHEA:12020"/>
        <dbReference type="ChEBI" id="CHEBI:15377"/>
        <dbReference type="ChEBI" id="CHEBI:28938"/>
        <dbReference type="ChEBI" id="CHEBI:35757"/>
        <dbReference type="ChEBI" id="CHEBI:83628"/>
        <dbReference type="EC" id="3.5.1.4"/>
    </reaction>
</comment>
<keyword evidence="7" id="KW-0812">Transmembrane</keyword>
<comment type="similarity">
    <text evidence="3">Belongs to the amidase family.</text>
</comment>
<feature type="transmembrane region" description="Helical" evidence="7">
    <location>
        <begin position="858"/>
        <end position="880"/>
    </location>
</feature>
<feature type="transmembrane region" description="Helical" evidence="7">
    <location>
        <begin position="668"/>
        <end position="685"/>
    </location>
</feature>
<dbReference type="InterPro" id="IPR036259">
    <property type="entry name" value="MFS_trans_sf"/>
</dbReference>
<keyword evidence="7" id="KW-0472">Membrane</keyword>
<feature type="transmembrane region" description="Helical" evidence="7">
    <location>
        <begin position="1005"/>
        <end position="1028"/>
    </location>
</feature>
<feature type="transmembrane region" description="Helical" evidence="7">
    <location>
        <begin position="900"/>
        <end position="925"/>
    </location>
</feature>
<dbReference type="Pfam" id="PF07690">
    <property type="entry name" value="MFS_1"/>
    <property type="match status" value="1"/>
</dbReference>
<feature type="domain" description="Major facilitator superfamily (MFS) profile" evidence="8">
    <location>
        <begin position="602"/>
        <end position="1063"/>
    </location>
</feature>
<dbReference type="InterPro" id="IPR020846">
    <property type="entry name" value="MFS_dom"/>
</dbReference>
<evidence type="ECO:0000256" key="4">
    <source>
        <dbReference type="ARBA" id="ARBA00012922"/>
    </source>
</evidence>
<dbReference type="FunFam" id="1.20.1250.20:FF:000319">
    <property type="entry name" value="MFS transporter, putative"/>
    <property type="match status" value="1"/>
</dbReference>
<feature type="transmembrane region" description="Helical" evidence="7">
    <location>
        <begin position="946"/>
        <end position="965"/>
    </location>
</feature>
<dbReference type="SUPFAM" id="SSF75304">
    <property type="entry name" value="Amidase signature (AS) enzymes"/>
    <property type="match status" value="1"/>
</dbReference>
<dbReference type="OrthoDB" id="5215911at2759"/>
<accession>A0A8H4W7E1</accession>
<dbReference type="EMBL" id="JAAMPI010000246">
    <property type="protein sequence ID" value="KAF4633614.1"/>
    <property type="molecule type" value="Genomic_DNA"/>
</dbReference>
<reference evidence="9 10" key="1">
    <citation type="submission" date="2020-03" db="EMBL/GenBank/DDBJ databases">
        <title>Draft Genome Sequence of Cudoniella acicularis.</title>
        <authorList>
            <person name="Buettner E."/>
            <person name="Kellner H."/>
        </authorList>
    </citation>
    <scope>NUCLEOTIDE SEQUENCE [LARGE SCALE GENOMIC DNA]</scope>
    <source>
        <strain evidence="9 10">DSM 108380</strain>
    </source>
</reference>
<evidence type="ECO:0000313" key="9">
    <source>
        <dbReference type="EMBL" id="KAF4633614.1"/>
    </source>
</evidence>
<dbReference type="AlphaFoldDB" id="A0A8H4W7E1"/>
<dbReference type="Proteomes" id="UP000566819">
    <property type="component" value="Unassembled WGS sequence"/>
</dbReference>
<gene>
    <name evidence="9" type="ORF">G7Y89_g4506</name>
</gene>
<dbReference type="PROSITE" id="PS50850">
    <property type="entry name" value="MFS"/>
    <property type="match status" value="1"/>
</dbReference>
<dbReference type="GO" id="GO:0022857">
    <property type="term" value="F:transmembrane transporter activity"/>
    <property type="evidence" value="ECO:0007669"/>
    <property type="project" value="InterPro"/>
</dbReference>
<dbReference type="InterPro" id="IPR011701">
    <property type="entry name" value="MFS"/>
</dbReference>
<dbReference type="Pfam" id="PF01425">
    <property type="entry name" value="Amidase"/>
    <property type="match status" value="1"/>
</dbReference>
<dbReference type="PANTHER" id="PTHR46072">
    <property type="entry name" value="AMIDASE-RELATED-RELATED"/>
    <property type="match status" value="1"/>
</dbReference>
<organism evidence="9 10">
    <name type="scientific">Cudoniella acicularis</name>
    <dbReference type="NCBI Taxonomy" id="354080"/>
    <lineage>
        <taxon>Eukaryota</taxon>
        <taxon>Fungi</taxon>
        <taxon>Dikarya</taxon>
        <taxon>Ascomycota</taxon>
        <taxon>Pezizomycotina</taxon>
        <taxon>Leotiomycetes</taxon>
        <taxon>Helotiales</taxon>
        <taxon>Tricladiaceae</taxon>
        <taxon>Cudoniella</taxon>
    </lineage>
</organism>
<feature type="transmembrane region" description="Helical" evidence="7">
    <location>
        <begin position="644"/>
        <end position="661"/>
    </location>
</feature>
<dbReference type="GO" id="GO:0004040">
    <property type="term" value="F:amidase activity"/>
    <property type="evidence" value="ECO:0007669"/>
    <property type="project" value="UniProtKB-EC"/>
</dbReference>
<dbReference type="EC" id="3.5.1.4" evidence="4"/>
<feature type="transmembrane region" description="Helical" evidence="7">
    <location>
        <begin position="1040"/>
        <end position="1059"/>
    </location>
</feature>
<dbReference type="InterPro" id="IPR023631">
    <property type="entry name" value="Amidase_dom"/>
</dbReference>
<feature type="transmembrane region" description="Helical" evidence="7">
    <location>
        <begin position="971"/>
        <end position="993"/>
    </location>
</feature>
<dbReference type="Gene3D" id="1.20.1250.20">
    <property type="entry name" value="MFS general substrate transporter like domains"/>
    <property type="match status" value="1"/>
</dbReference>
<comment type="subcellular location">
    <subcellularLocation>
        <location evidence="2">Membrane</location>
        <topology evidence="2">Multi-pass membrane protein</topology>
    </subcellularLocation>
</comment>
<dbReference type="PANTHER" id="PTHR46072:SF4">
    <property type="entry name" value="AMIDASE C550.07-RELATED"/>
    <property type="match status" value="1"/>
</dbReference>
<evidence type="ECO:0000256" key="3">
    <source>
        <dbReference type="ARBA" id="ARBA00009199"/>
    </source>
</evidence>
<proteinExistence type="inferred from homology"/>
<dbReference type="Gene3D" id="3.90.1300.10">
    <property type="entry name" value="Amidase signature (AS) domain"/>
    <property type="match status" value="1"/>
</dbReference>
<dbReference type="InterPro" id="IPR020556">
    <property type="entry name" value="Amidase_CS"/>
</dbReference>
<evidence type="ECO:0000256" key="1">
    <source>
        <dbReference type="ARBA" id="ARBA00001311"/>
    </source>
</evidence>
<evidence type="ECO:0000256" key="2">
    <source>
        <dbReference type="ARBA" id="ARBA00004141"/>
    </source>
</evidence>
<evidence type="ECO:0000256" key="5">
    <source>
        <dbReference type="ARBA" id="ARBA00022801"/>
    </source>
</evidence>
<evidence type="ECO:0000313" key="10">
    <source>
        <dbReference type="Proteomes" id="UP000566819"/>
    </source>
</evidence>
<evidence type="ECO:0000259" key="8">
    <source>
        <dbReference type="PROSITE" id="PS50850"/>
    </source>
</evidence>
<keyword evidence="10" id="KW-1185">Reference proteome</keyword>
<evidence type="ECO:0000256" key="6">
    <source>
        <dbReference type="SAM" id="MobiDB-lite"/>
    </source>
</evidence>
<keyword evidence="5" id="KW-0378">Hydrolase</keyword>
<evidence type="ECO:0000256" key="7">
    <source>
        <dbReference type="SAM" id="Phobius"/>
    </source>
</evidence>
<sequence length="1087" mass="119775">MSNTTWQETALKIREHRDETLSKIDPAISNLPETLSTRVIDVPRTLLTTEEIAITEHPLELLIASLANGELTSTNCVYELLPTRALSRAQELDAAFSKGGPVGPLHGLPISVKEHIGIKGLSNTAGFVGWENRKNSDDSNILKILLEAGAVLYVRTTEPQGLMALETCSNITGITTNPHNTSLTPGGSSGGEAALIALGGSVLGIGSDIGGSIRSPAANCGIYGLKPTPGRLPVIGLAACMIGCEMITGTIGPMSRTLEGLDLFMKVVLSSKPWTKDLSLHQMPWGPTDLSSIQELPKRKLTIGVMLDDGVVKPSPPVLRALEEVVEKLKLIPDIEVVSWKPYKHDYGIEILLYAPDGGEGFFDALKTSGEPCDPLLAWILRDQPGIETLDHYGVRHWTMEREIFRYEYLQEWNNTAPEMDIILCPVGPLPAPPLGTSRYWGYTSIWNLLDYPGVVFPVTKVNQELDKKDDTYVPRNEMDKFYHDNYDVNQQKDAPVALQIVAKKMEDDKTIQSLKVITKLIGLPFVDWHSSSHSAMAENVSQSHDGGLHETPIPGTVHLVDLEGTMRTRHDKDKKDIVLIPPPSSHPDDPLNWSPKRKAIATACVCLYTLAVGFPSAAIYSVLVPISMNTGISVSTLNDGTGYMFLFFGWGCAFWQPLALQYGKRPVYLFSLLATLGFTMWGPYAKTNGQWIASKILQGFFGAPIESLCEISMTDIHFTHNRGSYMTLYAFFLAGSNYVAPVLAGFIADGQGWRWVLYWCAIFLGLVFVILFFFMEETNYDRPAQSLNAVMDEASSDNEQSTQTEKVVESGEIQESTTTQANQAVEGVSTKTFLQKLSLKDKPRPFKQFIFTLKQPFIFFTFPVVVYAGFAYGSSLVWFNVLNATASLILSSPPYNFKASMVGLSYLSPFLGSSLSTIWSGMLGDKIILALARRHNGRMEPEDRLWLFTLTALFCPVGLILWGVGAAHGIHWFGLIVATFILAASIFIAIPTSCNYAIDSYQQLGGQAMVTVIIVRNTMSFAINYGITPWITNTGLQNTFIAAAFISMAQSLVFLIFVKWGKQMRIASKDRYWKMVNESAALGVTH</sequence>
<feature type="transmembrane region" description="Helical" evidence="7">
    <location>
        <begin position="729"/>
        <end position="748"/>
    </location>
</feature>
<dbReference type="GO" id="GO:0016020">
    <property type="term" value="C:membrane"/>
    <property type="evidence" value="ECO:0007669"/>
    <property type="project" value="UniProtKB-SubCell"/>
</dbReference>
<dbReference type="PROSITE" id="PS00571">
    <property type="entry name" value="AMIDASES"/>
    <property type="match status" value="1"/>
</dbReference>
<dbReference type="SUPFAM" id="SSF103473">
    <property type="entry name" value="MFS general substrate transporter"/>
    <property type="match status" value="1"/>
</dbReference>